<proteinExistence type="predicted"/>
<dbReference type="AlphaFoldDB" id="A0A0B7A214"/>
<protein>
    <submittedName>
        <fullName evidence="1">Uncharacterized protein</fullName>
    </submittedName>
</protein>
<dbReference type="EMBL" id="HACG01027296">
    <property type="protein sequence ID" value="CEK74161.1"/>
    <property type="molecule type" value="Transcribed_RNA"/>
</dbReference>
<name>A0A0B7A214_9EUPU</name>
<sequence length="76" mass="8611">MCSDSHKHSLFSASRRTQCSGYNKFIATFQNMKQQTTSQRKVGSRFPQHSDIGTTYGMTRKALKTICLCISIYIAI</sequence>
<gene>
    <name evidence="1" type="primary">ORF89922</name>
</gene>
<evidence type="ECO:0000313" key="1">
    <source>
        <dbReference type="EMBL" id="CEK74161.1"/>
    </source>
</evidence>
<reference evidence="1" key="1">
    <citation type="submission" date="2014-12" db="EMBL/GenBank/DDBJ databases">
        <title>Insight into the proteome of Arion vulgaris.</title>
        <authorList>
            <person name="Aradska J."/>
            <person name="Bulat T."/>
            <person name="Smidak R."/>
            <person name="Sarate P."/>
            <person name="Gangsoo J."/>
            <person name="Sialana F."/>
            <person name="Bilban M."/>
            <person name="Lubec G."/>
        </authorList>
    </citation>
    <scope>NUCLEOTIDE SEQUENCE</scope>
    <source>
        <tissue evidence="1">Skin</tissue>
    </source>
</reference>
<accession>A0A0B7A214</accession>
<organism evidence="1">
    <name type="scientific">Arion vulgaris</name>
    <dbReference type="NCBI Taxonomy" id="1028688"/>
    <lineage>
        <taxon>Eukaryota</taxon>
        <taxon>Metazoa</taxon>
        <taxon>Spiralia</taxon>
        <taxon>Lophotrochozoa</taxon>
        <taxon>Mollusca</taxon>
        <taxon>Gastropoda</taxon>
        <taxon>Heterobranchia</taxon>
        <taxon>Euthyneura</taxon>
        <taxon>Panpulmonata</taxon>
        <taxon>Eupulmonata</taxon>
        <taxon>Stylommatophora</taxon>
        <taxon>Helicina</taxon>
        <taxon>Arionoidea</taxon>
        <taxon>Arionidae</taxon>
        <taxon>Arion</taxon>
    </lineage>
</organism>